<dbReference type="PANTHER" id="PTHR12962:SF1">
    <property type="entry name" value="COLD SHOCK DOMAIN-CONTAINING PROTEIN CG9705"/>
    <property type="match status" value="1"/>
</dbReference>
<evidence type="ECO:0000256" key="3">
    <source>
        <dbReference type="SAM" id="MobiDB-lite"/>
    </source>
</evidence>
<dbReference type="PROSITE" id="PS51857">
    <property type="entry name" value="CSD_2"/>
    <property type="match status" value="1"/>
</dbReference>
<evidence type="ECO:0000313" key="7">
    <source>
        <dbReference type="Proteomes" id="UP000232638"/>
    </source>
</evidence>
<evidence type="ECO:0000313" key="6">
    <source>
        <dbReference type="EMBL" id="AUB80978.1"/>
    </source>
</evidence>
<dbReference type="InterPro" id="IPR012340">
    <property type="entry name" value="NA-bd_OB-fold"/>
</dbReference>
<dbReference type="PROSITE" id="PS00352">
    <property type="entry name" value="CSD_1"/>
    <property type="match status" value="1"/>
</dbReference>
<organism evidence="6 7">
    <name type="scientific">Candidatus Thiodictyon syntrophicum</name>
    <dbReference type="NCBI Taxonomy" id="1166950"/>
    <lineage>
        <taxon>Bacteria</taxon>
        <taxon>Pseudomonadati</taxon>
        <taxon>Pseudomonadota</taxon>
        <taxon>Gammaproteobacteria</taxon>
        <taxon>Chromatiales</taxon>
        <taxon>Chromatiaceae</taxon>
        <taxon>Thiodictyon</taxon>
    </lineage>
</organism>
<name>A0A2K8U5W1_9GAMM</name>
<evidence type="ECO:0000259" key="5">
    <source>
        <dbReference type="PROSITE" id="PS51857"/>
    </source>
</evidence>
<dbReference type="GO" id="GO:0003677">
    <property type="term" value="F:DNA binding"/>
    <property type="evidence" value="ECO:0007669"/>
    <property type="project" value="UniProtKB-KW"/>
</dbReference>
<accession>A0A2K8U5W1</accession>
<dbReference type="CDD" id="cd04458">
    <property type="entry name" value="CSP_CDS"/>
    <property type="match status" value="1"/>
</dbReference>
<keyword evidence="4" id="KW-1133">Transmembrane helix</keyword>
<evidence type="ECO:0000256" key="4">
    <source>
        <dbReference type="SAM" id="Phobius"/>
    </source>
</evidence>
<evidence type="ECO:0000256" key="1">
    <source>
        <dbReference type="ARBA" id="ARBA00022553"/>
    </source>
</evidence>
<keyword evidence="7" id="KW-1185">Reference proteome</keyword>
<dbReference type="SMART" id="SM00357">
    <property type="entry name" value="CSP"/>
    <property type="match status" value="1"/>
</dbReference>
<feature type="domain" description="CSD" evidence="5">
    <location>
        <begin position="10"/>
        <end position="75"/>
    </location>
</feature>
<gene>
    <name evidence="6" type="ORF">THSYN_08475</name>
</gene>
<dbReference type="Proteomes" id="UP000232638">
    <property type="component" value="Chromosome"/>
</dbReference>
<keyword evidence="4" id="KW-0812">Transmembrane</keyword>
<dbReference type="EMBL" id="CP020370">
    <property type="protein sequence ID" value="AUB80978.1"/>
    <property type="molecule type" value="Genomic_DNA"/>
</dbReference>
<dbReference type="Pfam" id="PF00313">
    <property type="entry name" value="CSD"/>
    <property type="match status" value="1"/>
</dbReference>
<evidence type="ECO:0000256" key="2">
    <source>
        <dbReference type="RuleBase" id="RU000408"/>
    </source>
</evidence>
<feature type="transmembrane region" description="Helical" evidence="4">
    <location>
        <begin position="127"/>
        <end position="148"/>
    </location>
</feature>
<dbReference type="PANTHER" id="PTHR12962">
    <property type="entry name" value="CALCIUM-REGULATED HEAT STABLE PROTEIN CRHSP-24-RELATED"/>
    <property type="match status" value="1"/>
</dbReference>
<feature type="transmembrane region" description="Helical" evidence="4">
    <location>
        <begin position="221"/>
        <end position="239"/>
    </location>
</feature>
<feature type="transmembrane region" description="Helical" evidence="4">
    <location>
        <begin position="154"/>
        <end position="173"/>
    </location>
</feature>
<dbReference type="RefSeq" id="WP_100918759.1">
    <property type="nucleotide sequence ID" value="NZ_CP020370.1"/>
</dbReference>
<dbReference type="OrthoDB" id="72963at2"/>
<dbReference type="Pfam" id="PF06961">
    <property type="entry name" value="DUF1294"/>
    <property type="match status" value="1"/>
</dbReference>
<dbReference type="InterPro" id="IPR011129">
    <property type="entry name" value="CSD"/>
</dbReference>
<dbReference type="AlphaFoldDB" id="A0A2K8U5W1"/>
<comment type="subcellular location">
    <subcellularLocation>
        <location evidence="2">Cytoplasm</location>
    </subcellularLocation>
</comment>
<dbReference type="GO" id="GO:0003730">
    <property type="term" value="F:mRNA 3'-UTR binding"/>
    <property type="evidence" value="ECO:0007669"/>
    <property type="project" value="TreeGrafter"/>
</dbReference>
<dbReference type="KEGG" id="tsy:THSYN_08475"/>
<dbReference type="InterPro" id="IPR019844">
    <property type="entry name" value="CSD_CS"/>
</dbReference>
<sequence length="254" mass="27835">MAIQTDRTRLREGQLVRWDAAKGFGFIRPAEGGKDVFVHISALPPGWAPEIGTRIVFSAVDDPQGRGQRALKAIIDDGAAGTAPPQPARTPRPTRRQATRSTEPAPGSNPGSTAGRSRRRDETLRTLPFNALTLAVGAITLFCLWGALTALPVTPIPLLAYPLFSLVAFLAYARDKYSAIHGTWRIPESSLHVLEAIGGWPGAYVAQQTMRHKTVKESYQITFWLIIAIHAGVWGLWVFDPELLRSWVLVVIGR</sequence>
<dbReference type="InterPro" id="IPR010718">
    <property type="entry name" value="DUF1294"/>
</dbReference>
<protein>
    <submittedName>
        <fullName evidence="6">DNA-binding protein</fullName>
    </submittedName>
</protein>
<keyword evidence="6" id="KW-0238">DNA-binding</keyword>
<proteinExistence type="predicted"/>
<dbReference type="GO" id="GO:0043488">
    <property type="term" value="P:regulation of mRNA stability"/>
    <property type="evidence" value="ECO:0007669"/>
    <property type="project" value="TreeGrafter"/>
</dbReference>
<dbReference type="GO" id="GO:0005829">
    <property type="term" value="C:cytosol"/>
    <property type="evidence" value="ECO:0007669"/>
    <property type="project" value="UniProtKB-ARBA"/>
</dbReference>
<keyword evidence="4" id="KW-0472">Membrane</keyword>
<dbReference type="Gene3D" id="2.40.50.140">
    <property type="entry name" value="Nucleic acid-binding proteins"/>
    <property type="match status" value="1"/>
</dbReference>
<reference evidence="6 7" key="1">
    <citation type="submission" date="2017-03" db="EMBL/GenBank/DDBJ databases">
        <title>Complete genome sequence of Candidatus 'Thiodictyon syntrophicum' sp. nov. strain Cad16T, a photolithoautotroph purple sulfur bacterium isolated from an alpine meromictic lake.</title>
        <authorList>
            <person name="Luedin S.M."/>
            <person name="Pothier J.F."/>
            <person name="Danza F."/>
            <person name="Storelli N."/>
            <person name="Wittwer M."/>
            <person name="Tonolla M."/>
        </authorList>
    </citation>
    <scope>NUCLEOTIDE SEQUENCE [LARGE SCALE GENOMIC DNA]</scope>
    <source>
        <strain evidence="6 7">Cad16T</strain>
    </source>
</reference>
<dbReference type="SUPFAM" id="SSF50249">
    <property type="entry name" value="Nucleic acid-binding proteins"/>
    <property type="match status" value="1"/>
</dbReference>
<feature type="region of interest" description="Disordered" evidence="3">
    <location>
        <begin position="75"/>
        <end position="120"/>
    </location>
</feature>
<dbReference type="InterPro" id="IPR002059">
    <property type="entry name" value="CSP_DNA-bd"/>
</dbReference>
<dbReference type="InterPro" id="IPR052069">
    <property type="entry name" value="Ca-reg_mRNA-binding_domain"/>
</dbReference>
<keyword evidence="1" id="KW-0597">Phosphoprotein</keyword>